<dbReference type="PANTHER" id="PTHR47160">
    <property type="entry name" value="PUTATIVE-RELATED"/>
    <property type="match status" value="1"/>
</dbReference>
<evidence type="ECO:0000313" key="2">
    <source>
        <dbReference type="EMBL" id="BAF45556.1"/>
    </source>
</evidence>
<accession>A2PZY4</accession>
<dbReference type="RefSeq" id="YP_001029420.1">
    <property type="nucleotide sequence ID" value="NC_008920.1"/>
</dbReference>
<dbReference type="Proteomes" id="UP000203987">
    <property type="component" value="Genome"/>
</dbReference>
<dbReference type="OrthoDB" id="37405at10239"/>
<dbReference type="Pfam" id="PF10551">
    <property type="entry name" value="MULE"/>
    <property type="match status" value="1"/>
</dbReference>
<feature type="domain" description="MULE transposase" evidence="1">
    <location>
        <begin position="121"/>
        <end position="211"/>
    </location>
</feature>
<reference evidence="2 3" key="1">
    <citation type="journal article" date="2007" name="J. Virol.">
        <title>Genomic and morphological features of a banchine polydnavirus: comparison with bracoviruses and ichnoviruses.</title>
        <authorList>
            <person name="Lapointe R."/>
            <person name="Tanaka K."/>
            <person name="Barney W.E."/>
            <person name="Whitfield J.B."/>
            <person name="Banks J.C."/>
            <person name="Beliveau C."/>
            <person name="Stoltz D."/>
            <person name="Webb B.A."/>
            <person name="Cusson M."/>
        </authorList>
    </citation>
    <scope>NUCLEOTIDE SEQUENCE [LARGE SCALE GENOMIC DNA]</scope>
</reference>
<evidence type="ECO:0000259" key="1">
    <source>
        <dbReference type="Pfam" id="PF10551"/>
    </source>
</evidence>
<sequence>MANAAKLEVRKIVNVIRKKAQTTKEPTASIIADALATAPAAVAGILPISNQLARTVQRNRAKTNPHPPNPKCRADLVLPTMYRQTKKYENFLIHDSGEPNRYLMFGTDKNLEILEKCTEWFADGTFFKGKSLFTQLYTIHGGYEGNVVPLIYIFLPNKSKEIYRTVLMKLKGFIPDIKLQRLMVDFEMAFIIACREVFPNVKIKGCYFHFRQAISRHICQSSLGSLYNRDLELAHEIKKICALMFVPSENVLSSYEKLKKSSYYAENIEVLSELLSYFETTWIGTPKRRNRGQKAPLFEIEMWNHYSSVVNGEPRTNNNVEGWYRRLSSRTLKNNSTFWAILDLIISEQGFAEVRIEQTDAGHKLNKKRKKYKDYDERLKTVVDNYKQRNTLRYLSGVAHNITL</sequence>
<dbReference type="PANTHER" id="PTHR47160:SF10">
    <property type="entry name" value="MULE TRANSPOSASE DOMAIN-CONTAINING PROTEIN"/>
    <property type="match status" value="1"/>
</dbReference>
<dbReference type="KEGG" id="vg:5179607"/>
<evidence type="ECO:0000313" key="3">
    <source>
        <dbReference type="Proteomes" id="UP000203987"/>
    </source>
</evidence>
<name>A2PZY4_9VIRU</name>
<organism evidence="2 3">
    <name type="scientific">Ichnoviriform fumiferanae</name>
    <dbReference type="NCBI Taxonomy" id="419435"/>
    <lineage>
        <taxon>Viruses</taxon>
        <taxon>Viruses incertae sedis</taxon>
        <taxon>Polydnaviriformidae</taxon>
        <taxon>Ichnoviriform</taxon>
    </lineage>
</organism>
<dbReference type="EMBL" id="AB289994">
    <property type="protein sequence ID" value="BAF45556.1"/>
    <property type="molecule type" value="Genomic_DNA"/>
</dbReference>
<protein>
    <submittedName>
        <fullName evidence="2">GfV-C17-ORF1</fullName>
    </submittedName>
</protein>
<dbReference type="GeneID" id="5179607"/>
<proteinExistence type="predicted"/>
<dbReference type="InterPro" id="IPR018289">
    <property type="entry name" value="MULE_transposase_dom"/>
</dbReference>